<feature type="region of interest" description="Disordered" evidence="1">
    <location>
        <begin position="1"/>
        <end position="51"/>
    </location>
</feature>
<feature type="compositionally biased region" description="Basic and acidic residues" evidence="1">
    <location>
        <begin position="36"/>
        <end position="51"/>
    </location>
</feature>
<protein>
    <submittedName>
        <fullName evidence="2">Uncharacterized protein</fullName>
    </submittedName>
</protein>
<accession>A0ABT1F3J7</accession>
<organism evidence="2 3">
    <name type="scientific">Acetobacter lambici</name>
    <dbReference type="NCBI Taxonomy" id="1332824"/>
    <lineage>
        <taxon>Bacteria</taxon>
        <taxon>Pseudomonadati</taxon>
        <taxon>Pseudomonadota</taxon>
        <taxon>Alphaproteobacteria</taxon>
        <taxon>Acetobacterales</taxon>
        <taxon>Acetobacteraceae</taxon>
        <taxon>Acetobacter</taxon>
    </lineage>
</organism>
<name>A0ABT1F3J7_9PROT</name>
<gene>
    <name evidence="2" type="ORF">NKW50_08965</name>
</gene>
<dbReference type="RefSeq" id="WP_253544023.1">
    <property type="nucleotide sequence ID" value="NZ_JAMYZY010000013.1"/>
</dbReference>
<keyword evidence="3" id="KW-1185">Reference proteome</keyword>
<dbReference type="Proteomes" id="UP001523528">
    <property type="component" value="Unassembled WGS sequence"/>
</dbReference>
<comment type="caution">
    <text evidence="2">The sequence shown here is derived from an EMBL/GenBank/DDBJ whole genome shotgun (WGS) entry which is preliminary data.</text>
</comment>
<evidence type="ECO:0000256" key="1">
    <source>
        <dbReference type="SAM" id="MobiDB-lite"/>
    </source>
</evidence>
<reference evidence="2 3" key="1">
    <citation type="submission" date="2022-06" db="EMBL/GenBank/DDBJ databases">
        <title>Acetobacer genomes from food samples.</title>
        <authorList>
            <person name="Sombolestani A."/>
        </authorList>
    </citation>
    <scope>NUCLEOTIDE SEQUENCE [LARGE SCALE GENOMIC DNA]</scope>
    <source>
        <strain evidence="2 3">R-83285</strain>
    </source>
</reference>
<proteinExistence type="predicted"/>
<sequence length="51" mass="5629">MIKKNITKQEQEDKLDEALDDSFPASDPPSHSGVTGDRDSPEKSCDIPKNN</sequence>
<evidence type="ECO:0000313" key="2">
    <source>
        <dbReference type="EMBL" id="MCP1258718.1"/>
    </source>
</evidence>
<evidence type="ECO:0000313" key="3">
    <source>
        <dbReference type="Proteomes" id="UP001523528"/>
    </source>
</evidence>
<dbReference type="EMBL" id="JAMYZZ010000014">
    <property type="protein sequence ID" value="MCP1258718.1"/>
    <property type="molecule type" value="Genomic_DNA"/>
</dbReference>